<dbReference type="RefSeq" id="WP_247413976.1">
    <property type="nucleotide sequence ID" value="NZ_JALLGW010000001.1"/>
</dbReference>
<organism evidence="1 2">
    <name type="scientific">Halomarina salina</name>
    <dbReference type="NCBI Taxonomy" id="1872699"/>
    <lineage>
        <taxon>Archaea</taxon>
        <taxon>Methanobacteriati</taxon>
        <taxon>Methanobacteriota</taxon>
        <taxon>Stenosarchaea group</taxon>
        <taxon>Halobacteria</taxon>
        <taxon>Halobacteriales</taxon>
        <taxon>Natronomonadaceae</taxon>
        <taxon>Halomarina</taxon>
    </lineage>
</organism>
<proteinExistence type="predicted"/>
<evidence type="ECO:0000313" key="1">
    <source>
        <dbReference type="EMBL" id="MFC5971062.1"/>
    </source>
</evidence>
<comment type="caution">
    <text evidence="1">The sequence shown here is derived from an EMBL/GenBank/DDBJ whole genome shotgun (WGS) entry which is preliminary data.</text>
</comment>
<protein>
    <submittedName>
        <fullName evidence="1">Uncharacterized protein</fullName>
    </submittedName>
</protein>
<name>A0ABD5RKE6_9EURY</name>
<reference evidence="1 2" key="1">
    <citation type="journal article" date="2019" name="Int. J. Syst. Evol. Microbiol.">
        <title>The Global Catalogue of Microorganisms (GCM) 10K type strain sequencing project: providing services to taxonomists for standard genome sequencing and annotation.</title>
        <authorList>
            <consortium name="The Broad Institute Genomics Platform"/>
            <consortium name="The Broad Institute Genome Sequencing Center for Infectious Disease"/>
            <person name="Wu L."/>
            <person name="Ma J."/>
        </authorList>
    </citation>
    <scope>NUCLEOTIDE SEQUENCE [LARGE SCALE GENOMIC DNA]</scope>
    <source>
        <strain evidence="1 2">CGMCC 1.12543</strain>
    </source>
</reference>
<dbReference type="EMBL" id="JBHSQH010000001">
    <property type="protein sequence ID" value="MFC5971062.1"/>
    <property type="molecule type" value="Genomic_DNA"/>
</dbReference>
<evidence type="ECO:0000313" key="2">
    <source>
        <dbReference type="Proteomes" id="UP001596099"/>
    </source>
</evidence>
<keyword evidence="2" id="KW-1185">Reference proteome</keyword>
<sequence length="63" mass="7145">MLVETDGEFDIWLEEQHPTDVAPLLHSKQKGSRATRFTEPGLLTDVVLKAADEGEYLIHVLRK</sequence>
<accession>A0ABD5RKE6</accession>
<dbReference type="AlphaFoldDB" id="A0ABD5RKE6"/>
<gene>
    <name evidence="1" type="ORF">ACFPYI_06915</name>
</gene>
<dbReference type="Proteomes" id="UP001596099">
    <property type="component" value="Unassembled WGS sequence"/>
</dbReference>